<dbReference type="Proteomes" id="UP001164539">
    <property type="component" value="Chromosome 1"/>
</dbReference>
<accession>A0ACC1Z460</accession>
<dbReference type="EMBL" id="CM051394">
    <property type="protein sequence ID" value="KAJ4730103.1"/>
    <property type="molecule type" value="Genomic_DNA"/>
</dbReference>
<organism evidence="1 2">
    <name type="scientific">Melia azedarach</name>
    <name type="common">Chinaberry tree</name>
    <dbReference type="NCBI Taxonomy" id="155640"/>
    <lineage>
        <taxon>Eukaryota</taxon>
        <taxon>Viridiplantae</taxon>
        <taxon>Streptophyta</taxon>
        <taxon>Embryophyta</taxon>
        <taxon>Tracheophyta</taxon>
        <taxon>Spermatophyta</taxon>
        <taxon>Magnoliopsida</taxon>
        <taxon>eudicotyledons</taxon>
        <taxon>Gunneridae</taxon>
        <taxon>Pentapetalae</taxon>
        <taxon>rosids</taxon>
        <taxon>malvids</taxon>
        <taxon>Sapindales</taxon>
        <taxon>Meliaceae</taxon>
        <taxon>Melia</taxon>
    </lineage>
</organism>
<reference evidence="1 2" key="1">
    <citation type="journal article" date="2023" name="Science">
        <title>Complex scaffold remodeling in plant triterpene biosynthesis.</title>
        <authorList>
            <person name="De La Pena R."/>
            <person name="Hodgson H."/>
            <person name="Liu J.C."/>
            <person name="Stephenson M.J."/>
            <person name="Martin A.C."/>
            <person name="Owen C."/>
            <person name="Harkess A."/>
            <person name="Leebens-Mack J."/>
            <person name="Jimenez L.E."/>
            <person name="Osbourn A."/>
            <person name="Sattely E.S."/>
        </authorList>
    </citation>
    <scope>NUCLEOTIDE SEQUENCE [LARGE SCALE GENOMIC DNA]</scope>
    <source>
        <strain evidence="2">cv. JPN11</strain>
        <tissue evidence="1">Leaf</tissue>
    </source>
</reference>
<proteinExistence type="predicted"/>
<sequence length="381" mass="42117">MKLSFFFIVIFFLSASQSSAQSCKNYAFSDNKKYAACNDLRASNSYLHWNYDEATGTVEIAYRHAGIEPTRWVAWAINPTGNGMIGAQSLVAYRNASGILRAYTSPVTSYRTRLQEGKLSFQVPNLAADFSNNEMIIFATIILPKNTTTVNHLWQDGSVIGDHLGMHSLSGDQVRSMGTVDLLSGKVVATKGGIPNLRFKQVHGLINAVSWGFLMPVGAITARYMKVFADPAWFYAHIICQTSAYALGIAGAVTGIYLGGKSHGIQHQTHRQIGILLLVLGFLQVLALKLRPNKEHKYRLWWNIYHHSVGYTIIVLSIVNIFEGFNILNPVKTWRLLYASVLIVLGAIAVVLEALTWFIVIRRKRETPNTTVPAPAGDVGA</sequence>
<evidence type="ECO:0000313" key="2">
    <source>
        <dbReference type="Proteomes" id="UP001164539"/>
    </source>
</evidence>
<name>A0ACC1Z460_MELAZ</name>
<gene>
    <name evidence="1" type="ORF">OWV82_002776</name>
</gene>
<keyword evidence="2" id="KW-1185">Reference proteome</keyword>
<evidence type="ECO:0000313" key="1">
    <source>
        <dbReference type="EMBL" id="KAJ4730103.1"/>
    </source>
</evidence>
<protein>
    <submittedName>
        <fullName evidence="1">Cytochrome b561 and DOMON domain-containing protein</fullName>
    </submittedName>
</protein>
<comment type="caution">
    <text evidence="1">The sequence shown here is derived from an EMBL/GenBank/DDBJ whole genome shotgun (WGS) entry which is preliminary data.</text>
</comment>